<evidence type="ECO:0000313" key="3">
    <source>
        <dbReference type="Proteomes" id="UP000095743"/>
    </source>
</evidence>
<reference evidence="2 3" key="1">
    <citation type="submission" date="2016-09" db="EMBL/GenBank/DDBJ databases">
        <title>Genomic analysis reveals versatility of anaerobic energy metabolism of Geosporobacter ferrireducens IRF9 of phylum Firmicutes.</title>
        <authorList>
            <person name="Kim S.-J."/>
        </authorList>
    </citation>
    <scope>NUCLEOTIDE SEQUENCE [LARGE SCALE GENOMIC DNA]</scope>
    <source>
        <strain evidence="2 3">IRF9</strain>
    </source>
</reference>
<keyword evidence="3" id="KW-1185">Reference proteome</keyword>
<feature type="transmembrane region" description="Helical" evidence="1">
    <location>
        <begin position="476"/>
        <end position="495"/>
    </location>
</feature>
<evidence type="ECO:0000313" key="2">
    <source>
        <dbReference type="EMBL" id="AOT73327.1"/>
    </source>
</evidence>
<feature type="transmembrane region" description="Helical" evidence="1">
    <location>
        <begin position="674"/>
        <end position="694"/>
    </location>
</feature>
<feature type="transmembrane region" description="Helical" evidence="1">
    <location>
        <begin position="531"/>
        <end position="549"/>
    </location>
</feature>
<dbReference type="InterPro" id="IPR017850">
    <property type="entry name" value="Alkaline_phosphatase_core_sf"/>
</dbReference>
<proteinExistence type="predicted"/>
<feature type="transmembrane region" description="Helical" evidence="1">
    <location>
        <begin position="350"/>
        <end position="373"/>
    </location>
</feature>
<dbReference type="Proteomes" id="UP000095743">
    <property type="component" value="Chromosome"/>
</dbReference>
<dbReference type="STRING" id="1424294.Gferi_26855"/>
<feature type="transmembrane region" description="Helical" evidence="1">
    <location>
        <begin position="385"/>
        <end position="405"/>
    </location>
</feature>
<feature type="transmembrane region" description="Helical" evidence="1">
    <location>
        <begin position="556"/>
        <end position="573"/>
    </location>
</feature>
<feature type="transmembrane region" description="Helical" evidence="1">
    <location>
        <begin position="507"/>
        <end position="525"/>
    </location>
</feature>
<accession>A0A1D8GQX6</accession>
<keyword evidence="1" id="KW-0812">Transmembrane</keyword>
<feature type="transmembrane region" description="Helical" evidence="1">
    <location>
        <begin position="439"/>
        <end position="456"/>
    </location>
</feature>
<dbReference type="AlphaFoldDB" id="A0A1D8GQX6"/>
<feature type="transmembrane region" description="Helical" evidence="1">
    <location>
        <begin position="616"/>
        <end position="635"/>
    </location>
</feature>
<keyword evidence="1" id="KW-1133">Transmembrane helix</keyword>
<dbReference type="EMBL" id="CP017269">
    <property type="protein sequence ID" value="AOT73327.1"/>
    <property type="molecule type" value="Genomic_DNA"/>
</dbReference>
<sequence length="702" mass="77066">MTSYGEPNGEKKAIVITVSEVNFQDLSMLPAIGRLIDEGAIGLMNNRTSRSANVFKAYATLGSGVRAEASADSIHFVNNNEDSKDIYLRRMGINPGDKEIINQDMPRLQRLNLTGEYGAIAGALGQALNIEGIKTAAIGNSDTSDVSVRLAPLIVMNEQGLVDYGDVSQGTLIKDDLYPFGLKNNYPRMIEAFQEAYEKAGLVAIDFGDIYRLERYRDNMTDQAYMNHRMKILSELDTFVSQLLEVIDFSNTRLYLVTPYPSAANMKVGDRLTPILVVGAGIHPGILTSSTTRREGIVGNVDLAPSIAEYLGVQSENMTGRPLRSIERQNNLDWLLNTNQETIATSEFRYPVLAAFAIFEIFISISALLLILLKDRLKSNWVNAFMNLLLSTMAVPFVLLILSLIAKKSLFGVYLWTILITILITYAAKKASRHRLDPLIILSALTTIGLLVDIATQGRLIKTSLLGYDPIIGARYYGIGNEYMGVLIGSTLVFATALIDRFKKGKYWALFIFACTTLIVGFPGLGANVGGTITAVAAFTFSSLRLFNIKIRLKQILIIGFSTLFVVAFMAFIDMNVLGAKSHLAGAVEQLFNEGPGTIFLIINRKLSMNLRLIRVTIWSKVLISTILILAVLFYRPVGAINKLFKAYPNLSVGWAGIVAACVVGFLVNDSGVVASATGIIFLAMSMLYLTFFIPKENHTSV</sequence>
<name>A0A1D8GQX6_9FIRM</name>
<feature type="transmembrane region" description="Helical" evidence="1">
    <location>
        <begin position="411"/>
        <end position="427"/>
    </location>
</feature>
<dbReference type="KEGG" id="gfe:Gferi_26855"/>
<organism evidence="2 3">
    <name type="scientific">Geosporobacter ferrireducens</name>
    <dbReference type="NCBI Taxonomy" id="1424294"/>
    <lineage>
        <taxon>Bacteria</taxon>
        <taxon>Bacillati</taxon>
        <taxon>Bacillota</taxon>
        <taxon>Clostridia</taxon>
        <taxon>Peptostreptococcales</taxon>
        <taxon>Thermotaleaceae</taxon>
        <taxon>Geosporobacter</taxon>
    </lineage>
</organism>
<feature type="transmembrane region" description="Helical" evidence="1">
    <location>
        <begin position="647"/>
        <end position="668"/>
    </location>
</feature>
<dbReference type="SUPFAM" id="SSF53649">
    <property type="entry name" value="Alkaline phosphatase-like"/>
    <property type="match status" value="1"/>
</dbReference>
<protein>
    <submittedName>
        <fullName evidence="2">Uncharacterized protein</fullName>
    </submittedName>
</protein>
<keyword evidence="1" id="KW-0472">Membrane</keyword>
<evidence type="ECO:0000256" key="1">
    <source>
        <dbReference type="SAM" id="Phobius"/>
    </source>
</evidence>
<gene>
    <name evidence="2" type="ORF">Gferi_26855</name>
</gene>